<name>A0ABY1NAU4_9BACT</name>
<keyword evidence="5 6" id="KW-0472">Membrane</keyword>
<evidence type="ECO:0000313" key="9">
    <source>
        <dbReference type="Proteomes" id="UP001157911"/>
    </source>
</evidence>
<feature type="transmembrane region" description="Helical" evidence="6">
    <location>
        <begin position="106"/>
        <end position="129"/>
    </location>
</feature>
<dbReference type="PANTHER" id="PTHR30071:SF1">
    <property type="entry name" value="CYTOCHROME B_B6 PROTEIN-RELATED"/>
    <property type="match status" value="1"/>
</dbReference>
<evidence type="ECO:0000313" key="8">
    <source>
        <dbReference type="EMBL" id="SMP04331.1"/>
    </source>
</evidence>
<keyword evidence="4 6" id="KW-1133">Transmembrane helix</keyword>
<accession>A0ABY1NAU4</accession>
<dbReference type="InterPro" id="IPR045062">
    <property type="entry name" value="Cyt_c_biogenesis_CcsA/CcmC"/>
</dbReference>
<reference evidence="8 9" key="1">
    <citation type="submission" date="2017-05" db="EMBL/GenBank/DDBJ databases">
        <authorList>
            <person name="Varghese N."/>
            <person name="Submissions S."/>
        </authorList>
    </citation>
    <scope>NUCLEOTIDE SEQUENCE [LARGE SCALE GENOMIC DNA]</scope>
    <source>
        <strain evidence="8 9">DSM 15522</strain>
    </source>
</reference>
<feature type="transmembrane region" description="Helical" evidence="6">
    <location>
        <begin position="75"/>
        <end position="94"/>
    </location>
</feature>
<feature type="transmembrane region" description="Helical" evidence="6">
    <location>
        <begin position="141"/>
        <end position="163"/>
    </location>
</feature>
<dbReference type="RefSeq" id="WP_283399735.1">
    <property type="nucleotide sequence ID" value="NZ_FXUB01000001.1"/>
</dbReference>
<comment type="caution">
    <text evidence="8">The sequence shown here is derived from an EMBL/GenBank/DDBJ whole genome shotgun (WGS) entry which is preliminary data.</text>
</comment>
<keyword evidence="9" id="KW-1185">Reference proteome</keyword>
<evidence type="ECO:0000256" key="3">
    <source>
        <dbReference type="ARBA" id="ARBA00022748"/>
    </source>
</evidence>
<evidence type="ECO:0000256" key="4">
    <source>
        <dbReference type="ARBA" id="ARBA00022989"/>
    </source>
</evidence>
<protein>
    <submittedName>
        <fullName evidence="8">Cytochrome C assembly protein</fullName>
    </submittedName>
</protein>
<organism evidence="8 9">
    <name type="scientific">Desulfurobacterium pacificum</name>
    <dbReference type="NCBI Taxonomy" id="240166"/>
    <lineage>
        <taxon>Bacteria</taxon>
        <taxon>Pseudomonadati</taxon>
        <taxon>Aquificota</taxon>
        <taxon>Aquificia</taxon>
        <taxon>Desulfurobacteriales</taxon>
        <taxon>Desulfurobacteriaceae</taxon>
        <taxon>Desulfurobacterium</taxon>
    </lineage>
</organism>
<dbReference type="InterPro" id="IPR002541">
    <property type="entry name" value="Cyt_c_assembly"/>
</dbReference>
<feature type="transmembrane region" description="Helical" evidence="6">
    <location>
        <begin position="203"/>
        <end position="223"/>
    </location>
</feature>
<feature type="transmembrane region" description="Helical" evidence="6">
    <location>
        <begin position="52"/>
        <end position="68"/>
    </location>
</feature>
<dbReference type="PANTHER" id="PTHR30071">
    <property type="entry name" value="HEME EXPORTER PROTEIN C"/>
    <property type="match status" value="1"/>
</dbReference>
<keyword evidence="3" id="KW-0201">Cytochrome c-type biogenesis</keyword>
<dbReference type="Proteomes" id="UP001157911">
    <property type="component" value="Unassembled WGS sequence"/>
</dbReference>
<dbReference type="Pfam" id="PF01578">
    <property type="entry name" value="Cytochrom_C_asm"/>
    <property type="match status" value="1"/>
</dbReference>
<comment type="subcellular location">
    <subcellularLocation>
        <location evidence="1">Membrane</location>
        <topology evidence="1">Multi-pass membrane protein</topology>
    </subcellularLocation>
</comment>
<evidence type="ECO:0000259" key="7">
    <source>
        <dbReference type="Pfam" id="PF01578"/>
    </source>
</evidence>
<gene>
    <name evidence="8" type="ORF">SAMN06265339_0225</name>
</gene>
<evidence type="ECO:0000256" key="6">
    <source>
        <dbReference type="SAM" id="Phobius"/>
    </source>
</evidence>
<feature type="domain" description="Cytochrome c assembly protein" evidence="7">
    <location>
        <begin position="52"/>
        <end position="226"/>
    </location>
</feature>
<sequence>MDKIVLLLGIVSLLIAVFKPIRLLGAVSLFFFVAVAALRTVNCGFPPFFDPFDSILLFVITFLIALLISKVESRVGYALSLLFSVPLLFVSDKIKDIPPIIKTPLFLVHVGSAMIAYGFVLSASVIAVLHFFSREKRESFAVLKVAFFFFSLSMVVGGIWAFLAWGDIFPIGPKSLFSFLLWFYLAFLLHVRQDSFLRRYADYFVAFAGVIVLFTFLGVNYLFGGTHGF</sequence>
<dbReference type="EMBL" id="FXUB01000001">
    <property type="protein sequence ID" value="SMP04331.1"/>
    <property type="molecule type" value="Genomic_DNA"/>
</dbReference>
<feature type="transmembrane region" description="Helical" evidence="6">
    <location>
        <begin position="175"/>
        <end position="191"/>
    </location>
</feature>
<evidence type="ECO:0000256" key="5">
    <source>
        <dbReference type="ARBA" id="ARBA00023136"/>
    </source>
</evidence>
<evidence type="ECO:0000256" key="1">
    <source>
        <dbReference type="ARBA" id="ARBA00004141"/>
    </source>
</evidence>
<evidence type="ECO:0000256" key="2">
    <source>
        <dbReference type="ARBA" id="ARBA00022692"/>
    </source>
</evidence>
<keyword evidence="2 6" id="KW-0812">Transmembrane</keyword>
<proteinExistence type="predicted"/>